<dbReference type="SUPFAM" id="SSF52540">
    <property type="entry name" value="P-loop containing nucleoside triphosphate hydrolases"/>
    <property type="match status" value="1"/>
</dbReference>
<protein>
    <submittedName>
        <fullName evidence="1">TniB family NTP-binding protein</fullName>
    </submittedName>
</protein>
<dbReference type="PANTHER" id="PTHR35894">
    <property type="entry name" value="GENERAL SECRETION PATHWAY PROTEIN A-RELATED"/>
    <property type="match status" value="1"/>
</dbReference>
<gene>
    <name evidence="1" type="ORF">Q2T52_16165</name>
</gene>
<sequence length="324" mass="36493">MDNLLKHTTVPSSVRADLYRSYIEHQRDSRLREELRELIENAEACLNGGGSRRRALFLIGASGSGKSFALRHHFSLIPEFQKRTNEYGELYSPILSIEAPKQCTAKDFAVAILNAIGVPTKVKVTEGDLYDTLRTQLRERGILYLHVDEAQHLLRHKTKATVLDVQERLKSLMQIVDWPLHTIYSGVPQLADLLTGDDQLANRSRVMRFVPISLTNEKAKIEEVFAEIVEKKCSLFIPDELRTNDFLGRLCHANRGCYGSIIEAVQAACLLAMGKGKRGIDLRAFAFNYQRETGCLPSDNIYIAKRWSEIDPHNALADLASIGN</sequence>
<dbReference type="Proteomes" id="UP001169006">
    <property type="component" value="Unassembled WGS sequence"/>
</dbReference>
<dbReference type="InterPro" id="IPR052026">
    <property type="entry name" value="ExeA_AAA_ATPase_DNA-bind"/>
</dbReference>
<evidence type="ECO:0000313" key="2">
    <source>
        <dbReference type="Proteomes" id="UP001169006"/>
    </source>
</evidence>
<name>A0ABT8SYT4_9HYPH</name>
<organism evidence="1 2">
    <name type="scientific">Rhizobium oryzicola</name>
    <dbReference type="NCBI Taxonomy" id="1232668"/>
    <lineage>
        <taxon>Bacteria</taxon>
        <taxon>Pseudomonadati</taxon>
        <taxon>Pseudomonadota</taxon>
        <taxon>Alphaproteobacteria</taxon>
        <taxon>Hyphomicrobiales</taxon>
        <taxon>Rhizobiaceae</taxon>
        <taxon>Rhizobium/Agrobacterium group</taxon>
        <taxon>Rhizobium</taxon>
    </lineage>
</organism>
<evidence type="ECO:0000313" key="1">
    <source>
        <dbReference type="EMBL" id="MDO1583622.1"/>
    </source>
</evidence>
<keyword evidence="2" id="KW-1185">Reference proteome</keyword>
<dbReference type="RefSeq" id="WP_302077828.1">
    <property type="nucleotide sequence ID" value="NZ_JAUKWQ010000005.1"/>
</dbReference>
<proteinExistence type="predicted"/>
<comment type="caution">
    <text evidence="1">The sequence shown here is derived from an EMBL/GenBank/DDBJ whole genome shotgun (WGS) entry which is preliminary data.</text>
</comment>
<dbReference type="InterPro" id="IPR027417">
    <property type="entry name" value="P-loop_NTPase"/>
</dbReference>
<reference evidence="1" key="1">
    <citation type="journal article" date="2015" name="Int. J. Syst. Evol. Microbiol.">
        <title>Rhizobium oryzicola sp. nov., potential plant-growth-promoting endophytic bacteria isolated from rice roots.</title>
        <authorList>
            <person name="Zhang X.X."/>
            <person name="Gao J.S."/>
            <person name="Cao Y.H."/>
            <person name="Sheirdil R.A."/>
            <person name="Wang X.C."/>
            <person name="Zhang L."/>
        </authorList>
    </citation>
    <scope>NUCLEOTIDE SEQUENCE</scope>
    <source>
        <strain evidence="1">05753</strain>
    </source>
</reference>
<dbReference type="PANTHER" id="PTHR35894:SF7">
    <property type="entry name" value="GENERAL SECRETION PATHWAY PROTEIN A-RELATED"/>
    <property type="match status" value="1"/>
</dbReference>
<dbReference type="Gene3D" id="3.40.50.300">
    <property type="entry name" value="P-loop containing nucleotide triphosphate hydrolases"/>
    <property type="match status" value="1"/>
</dbReference>
<dbReference type="EMBL" id="JAUKWQ010000005">
    <property type="protein sequence ID" value="MDO1583622.1"/>
    <property type="molecule type" value="Genomic_DNA"/>
</dbReference>
<dbReference type="Pfam" id="PF05621">
    <property type="entry name" value="TniB"/>
    <property type="match status" value="1"/>
</dbReference>
<reference evidence="1" key="2">
    <citation type="submission" date="2023-07" db="EMBL/GenBank/DDBJ databases">
        <authorList>
            <person name="Sun H."/>
        </authorList>
    </citation>
    <scope>NUCLEOTIDE SEQUENCE</scope>
    <source>
        <strain evidence="1">05753</strain>
    </source>
</reference>
<accession>A0ABT8SYT4</accession>
<dbReference type="InterPro" id="IPR008868">
    <property type="entry name" value="TniB"/>
</dbReference>